<feature type="signal peptide" evidence="1">
    <location>
        <begin position="1"/>
        <end position="24"/>
    </location>
</feature>
<dbReference type="RefSeq" id="WP_036792375.1">
    <property type="nucleotide sequence ID" value="NZ_JQZV01000013.1"/>
</dbReference>
<gene>
    <name evidence="2" type="ORF">HQ43_09370</name>
</gene>
<organism evidence="2 3">
    <name type="scientific">Porphyromonas canoris</name>
    <dbReference type="NCBI Taxonomy" id="36875"/>
    <lineage>
        <taxon>Bacteria</taxon>
        <taxon>Pseudomonadati</taxon>
        <taxon>Bacteroidota</taxon>
        <taxon>Bacteroidia</taxon>
        <taxon>Bacteroidales</taxon>
        <taxon>Porphyromonadaceae</taxon>
        <taxon>Porphyromonas</taxon>
    </lineage>
</organism>
<accession>A0ABR4XKI6</accession>
<evidence type="ECO:0008006" key="4">
    <source>
        <dbReference type="Google" id="ProtNLM"/>
    </source>
</evidence>
<keyword evidence="1" id="KW-0732">Signal</keyword>
<name>A0ABR4XKI6_9PORP</name>
<proteinExistence type="predicted"/>
<evidence type="ECO:0000313" key="3">
    <source>
        <dbReference type="Proteomes" id="UP000030101"/>
    </source>
</evidence>
<evidence type="ECO:0000313" key="2">
    <source>
        <dbReference type="EMBL" id="KGN92217.1"/>
    </source>
</evidence>
<protein>
    <recommendedName>
        <fullName evidence="4">FG-GAP repeat-containing protein</fullName>
    </recommendedName>
</protein>
<dbReference type="EMBL" id="JQZV01000013">
    <property type="protein sequence ID" value="KGN92217.1"/>
    <property type="molecule type" value="Genomic_DNA"/>
</dbReference>
<keyword evidence="3" id="KW-1185">Reference proteome</keyword>
<evidence type="ECO:0000256" key="1">
    <source>
        <dbReference type="SAM" id="SignalP"/>
    </source>
</evidence>
<sequence length="231" mass="26290">MKRSYLPTLLIAISALFLGSTSYATNQNNGRPTLAKRGESVEKIVPEGWAFAHEKGDLNKDGIEDIILIAQPNYREKISTRDDGYEYNYNPNILAIYFGTESEGYKIFKMWDNVIPTEEDEYTKYESYLKITDKGVFDIIVNFFAIAGTYGTSNTTYKFRFQSGDFFLIGKEISGFSRSSGESSVVSYNFLTAKKCTTTGNMFDESVKKKVVWTKLVKRRLKPLGSFYLEP</sequence>
<reference evidence="2 3" key="1">
    <citation type="submission" date="2014-08" db="EMBL/GenBank/DDBJ databases">
        <title>Porphyromonas canoris strain:OH2762 Genome sequencing.</title>
        <authorList>
            <person name="Wallis C."/>
            <person name="Deusch O."/>
            <person name="O'Flynn C."/>
            <person name="Davis I."/>
            <person name="Jospin G."/>
            <person name="Darling A.E."/>
            <person name="Coil D.A."/>
            <person name="Alexiev A."/>
            <person name="Horsfall A."/>
            <person name="Kirkwood N."/>
            <person name="Harris S."/>
            <person name="Eisen J.A."/>
        </authorList>
    </citation>
    <scope>NUCLEOTIDE SEQUENCE [LARGE SCALE GENOMIC DNA]</scope>
    <source>
        <strain evidence="3">COT-108 OH2762</strain>
    </source>
</reference>
<dbReference type="Proteomes" id="UP000030101">
    <property type="component" value="Unassembled WGS sequence"/>
</dbReference>
<comment type="caution">
    <text evidence="2">The sequence shown here is derived from an EMBL/GenBank/DDBJ whole genome shotgun (WGS) entry which is preliminary data.</text>
</comment>
<feature type="chain" id="PRO_5045360105" description="FG-GAP repeat-containing protein" evidence="1">
    <location>
        <begin position="25"/>
        <end position="231"/>
    </location>
</feature>